<organism evidence="2 3">
    <name type="scientific">Pseudovirgaria hyperparasitica</name>
    <dbReference type="NCBI Taxonomy" id="470096"/>
    <lineage>
        <taxon>Eukaryota</taxon>
        <taxon>Fungi</taxon>
        <taxon>Dikarya</taxon>
        <taxon>Ascomycota</taxon>
        <taxon>Pezizomycotina</taxon>
        <taxon>Dothideomycetes</taxon>
        <taxon>Dothideomycetes incertae sedis</taxon>
        <taxon>Acrospermales</taxon>
        <taxon>Acrospermaceae</taxon>
        <taxon>Pseudovirgaria</taxon>
    </lineage>
</organism>
<evidence type="ECO:0008006" key="4">
    <source>
        <dbReference type="Google" id="ProtNLM"/>
    </source>
</evidence>
<dbReference type="Proteomes" id="UP000799437">
    <property type="component" value="Unassembled WGS sequence"/>
</dbReference>
<sequence>MVSFLSFAVLAYTFFIPCLADGLPYYVHPTCVHNDSGVQEAIEEAVLMAQRSVARLDTKDPDIRKVFWYTFGADISRRTSNIPMRKVRKIMKGIGDMKGVETMQDSVVRIICDHDKRWKPPPEDMKLQKDKLGNDLPDWSQDSLKPSDERALIDAEQLKDGTLDTEPWRLNFGHKRVCHERGSIAMYTLTYHGSIPKFGKGRADVTICSPFDRAPVTTLRKLMTIPDFDIVRDTTLVGSRDSPPTAMAPTALMSFMLLHELTHLVDFDREDVPEPDPYGWQHIIHMSLESRLLNADNYAFLGLLALLGDYRVKLDGDQRRAKGGYLVNTDYDFGFRP</sequence>
<gene>
    <name evidence="2" type="ORF">EJ05DRAFT_192258</name>
</gene>
<evidence type="ECO:0000313" key="3">
    <source>
        <dbReference type="Proteomes" id="UP000799437"/>
    </source>
</evidence>
<dbReference type="RefSeq" id="XP_033604437.1">
    <property type="nucleotide sequence ID" value="XM_033739686.1"/>
</dbReference>
<dbReference type="InterPro" id="IPR024079">
    <property type="entry name" value="MetalloPept_cat_dom_sf"/>
</dbReference>
<keyword evidence="3" id="KW-1185">Reference proteome</keyword>
<evidence type="ECO:0000313" key="2">
    <source>
        <dbReference type="EMBL" id="KAF2761986.1"/>
    </source>
</evidence>
<dbReference type="GeneID" id="54480740"/>
<keyword evidence="1" id="KW-0732">Signal</keyword>
<evidence type="ECO:0000256" key="1">
    <source>
        <dbReference type="SAM" id="SignalP"/>
    </source>
</evidence>
<reference evidence="2" key="1">
    <citation type="journal article" date="2020" name="Stud. Mycol.">
        <title>101 Dothideomycetes genomes: a test case for predicting lifestyles and emergence of pathogens.</title>
        <authorList>
            <person name="Haridas S."/>
            <person name="Albert R."/>
            <person name="Binder M."/>
            <person name="Bloem J."/>
            <person name="Labutti K."/>
            <person name="Salamov A."/>
            <person name="Andreopoulos B."/>
            <person name="Baker S."/>
            <person name="Barry K."/>
            <person name="Bills G."/>
            <person name="Bluhm B."/>
            <person name="Cannon C."/>
            <person name="Castanera R."/>
            <person name="Culley D."/>
            <person name="Daum C."/>
            <person name="Ezra D."/>
            <person name="Gonzalez J."/>
            <person name="Henrissat B."/>
            <person name="Kuo A."/>
            <person name="Liang C."/>
            <person name="Lipzen A."/>
            <person name="Lutzoni F."/>
            <person name="Magnuson J."/>
            <person name="Mondo S."/>
            <person name="Nolan M."/>
            <person name="Ohm R."/>
            <person name="Pangilinan J."/>
            <person name="Park H.-J."/>
            <person name="Ramirez L."/>
            <person name="Alfaro M."/>
            <person name="Sun H."/>
            <person name="Tritt A."/>
            <person name="Yoshinaga Y."/>
            <person name="Zwiers L.-H."/>
            <person name="Turgeon B."/>
            <person name="Goodwin S."/>
            <person name="Spatafora J."/>
            <person name="Crous P."/>
            <person name="Grigoriev I."/>
        </authorList>
    </citation>
    <scope>NUCLEOTIDE SEQUENCE</scope>
    <source>
        <strain evidence="2">CBS 121739</strain>
    </source>
</reference>
<protein>
    <recommendedName>
        <fullName evidence="4">Lysine-specific metallo-endopeptidase domain-containing protein</fullName>
    </recommendedName>
</protein>
<feature type="signal peptide" evidence="1">
    <location>
        <begin position="1"/>
        <end position="20"/>
    </location>
</feature>
<dbReference type="Gene3D" id="3.40.390.10">
    <property type="entry name" value="Collagenase (Catalytic Domain)"/>
    <property type="match status" value="1"/>
</dbReference>
<dbReference type="GO" id="GO:0008237">
    <property type="term" value="F:metallopeptidase activity"/>
    <property type="evidence" value="ECO:0007669"/>
    <property type="project" value="InterPro"/>
</dbReference>
<dbReference type="OrthoDB" id="4585232at2759"/>
<dbReference type="AlphaFoldDB" id="A0A6A6WIS8"/>
<accession>A0A6A6WIS8</accession>
<proteinExistence type="predicted"/>
<dbReference type="EMBL" id="ML996566">
    <property type="protein sequence ID" value="KAF2761986.1"/>
    <property type="molecule type" value="Genomic_DNA"/>
</dbReference>
<feature type="chain" id="PRO_5025387354" description="Lysine-specific metallo-endopeptidase domain-containing protein" evidence="1">
    <location>
        <begin position="21"/>
        <end position="337"/>
    </location>
</feature>
<name>A0A6A6WIS8_9PEZI</name>